<comment type="similarity">
    <text evidence="6">Belongs to the Maf family. YhdE subfamily.</text>
</comment>
<comment type="cofactor">
    <cofactor evidence="1 6">
        <name>a divalent metal cation</name>
        <dbReference type="ChEBI" id="CHEBI:60240"/>
    </cofactor>
</comment>
<dbReference type="GO" id="GO:0047429">
    <property type="term" value="F:nucleoside triphosphate diphosphatase activity"/>
    <property type="evidence" value="ECO:0007669"/>
    <property type="project" value="UniProtKB-EC"/>
</dbReference>
<comment type="catalytic activity">
    <reaction evidence="6">
        <text>dTTP + H2O = dTMP + diphosphate + H(+)</text>
        <dbReference type="Rhea" id="RHEA:28534"/>
        <dbReference type="ChEBI" id="CHEBI:15377"/>
        <dbReference type="ChEBI" id="CHEBI:15378"/>
        <dbReference type="ChEBI" id="CHEBI:33019"/>
        <dbReference type="ChEBI" id="CHEBI:37568"/>
        <dbReference type="ChEBI" id="CHEBI:63528"/>
        <dbReference type="EC" id="3.6.1.9"/>
    </reaction>
</comment>
<comment type="caution">
    <text evidence="6">Lacks conserved residue(s) required for the propagation of feature annotation.</text>
</comment>
<evidence type="ECO:0000256" key="6">
    <source>
        <dbReference type="HAMAP-Rule" id="MF_00528"/>
    </source>
</evidence>
<reference evidence="7 8" key="1">
    <citation type="journal article" date="2017" name="Int. J. Syst. Evol. Microbiol.">
        <title>Bacillus mangrovi sp. nov., isolated from a sediment sample from a mangrove forest.</title>
        <authorList>
            <person name="Gupta V."/>
            <person name="Singh P.K."/>
            <person name="Korpole S."/>
            <person name="Tanuku N.R.S."/>
            <person name="Pinnaka A.K."/>
        </authorList>
    </citation>
    <scope>NUCLEOTIDE SEQUENCE [LARGE SCALE GENOMIC DNA]</scope>
    <source>
        <strain evidence="7 8">KCTC 33872</strain>
    </source>
</reference>
<comment type="caution">
    <text evidence="7">The sequence shown here is derived from an EMBL/GenBank/DDBJ whole genome shotgun (WGS) entry which is preliminary data.</text>
</comment>
<sequence>MNEHLEQHLILASGSPRRKELLENLKVPFNVMITNVDETISEGTGPEKAVQQLARKKAVHIAGSFPDSFIVAADTVVVLDGDILGKPKDEQEAIRTLGRLSGRTHHVYTGVSIIKGKKERIFHTATEVTFYDLSGEEIQKYAETGEPLDKAGSYGIQGLGSLFVKEIKGDYYSVVGLPVARLLRELREIGFTI</sequence>
<dbReference type="PIRSF" id="PIRSF006305">
    <property type="entry name" value="Maf"/>
    <property type="match status" value="1"/>
</dbReference>
<dbReference type="OrthoDB" id="9807767at2"/>
<dbReference type="Proteomes" id="UP000434639">
    <property type="component" value="Unassembled WGS sequence"/>
</dbReference>
<evidence type="ECO:0000313" key="8">
    <source>
        <dbReference type="Proteomes" id="UP000434639"/>
    </source>
</evidence>
<evidence type="ECO:0000256" key="5">
    <source>
        <dbReference type="ARBA" id="ARBA00023080"/>
    </source>
</evidence>
<dbReference type="CDD" id="cd00555">
    <property type="entry name" value="Maf"/>
    <property type="match status" value="1"/>
</dbReference>
<keyword evidence="4 6" id="KW-0378">Hydrolase</keyword>
<feature type="site" description="Important for substrate specificity" evidence="6">
    <location>
        <position position="17"/>
    </location>
</feature>
<dbReference type="AlphaFoldDB" id="A0A7X2V433"/>
<dbReference type="RefSeq" id="WP_155111510.1">
    <property type="nucleotide sequence ID" value="NZ_WMIB01000003.1"/>
</dbReference>
<evidence type="ECO:0000256" key="2">
    <source>
        <dbReference type="ARBA" id="ARBA00004496"/>
    </source>
</evidence>
<dbReference type="Gene3D" id="3.90.950.10">
    <property type="match status" value="1"/>
</dbReference>
<evidence type="ECO:0000256" key="4">
    <source>
        <dbReference type="ARBA" id="ARBA00022801"/>
    </source>
</evidence>
<gene>
    <name evidence="7" type="ORF">GKZ89_06115</name>
</gene>
<dbReference type="SUPFAM" id="SSF52972">
    <property type="entry name" value="ITPase-like"/>
    <property type="match status" value="1"/>
</dbReference>
<accession>A0A7X2V433</accession>
<comment type="function">
    <text evidence="6">Nucleoside triphosphate pyrophosphatase that hydrolyzes dTTP and UTP. May have a dual role in cell division arrest and in preventing the incorporation of modified nucleotides into cellular nucleic acids.</text>
</comment>
<keyword evidence="8" id="KW-1185">Reference proteome</keyword>
<dbReference type="HAMAP" id="MF_00528">
    <property type="entry name" value="Maf"/>
    <property type="match status" value="1"/>
</dbReference>
<dbReference type="InterPro" id="IPR003697">
    <property type="entry name" value="Maf-like"/>
</dbReference>
<dbReference type="FunFam" id="3.90.950.10:FF:000005">
    <property type="entry name" value="7-methyl-GTP pyrophosphatase"/>
    <property type="match status" value="1"/>
</dbReference>
<keyword evidence="5 6" id="KW-0546">Nucleotide metabolism</keyword>
<dbReference type="PANTHER" id="PTHR43213">
    <property type="entry name" value="BIFUNCTIONAL DTTP/UTP PYROPHOSPHATASE/METHYLTRANSFERASE PROTEIN-RELATED"/>
    <property type="match status" value="1"/>
</dbReference>
<keyword evidence="3 6" id="KW-0963">Cytoplasm</keyword>
<dbReference type="Pfam" id="PF02545">
    <property type="entry name" value="Maf"/>
    <property type="match status" value="1"/>
</dbReference>
<dbReference type="EC" id="3.6.1.9" evidence="6"/>
<evidence type="ECO:0000256" key="3">
    <source>
        <dbReference type="ARBA" id="ARBA00022490"/>
    </source>
</evidence>
<dbReference type="InterPro" id="IPR029001">
    <property type="entry name" value="ITPase-like_fam"/>
</dbReference>
<evidence type="ECO:0000256" key="1">
    <source>
        <dbReference type="ARBA" id="ARBA00001968"/>
    </source>
</evidence>
<dbReference type="NCBIfam" id="TIGR00172">
    <property type="entry name" value="maf"/>
    <property type="match status" value="1"/>
</dbReference>
<comment type="catalytic activity">
    <reaction evidence="6">
        <text>UTP + H2O = UMP + diphosphate + H(+)</text>
        <dbReference type="Rhea" id="RHEA:29395"/>
        <dbReference type="ChEBI" id="CHEBI:15377"/>
        <dbReference type="ChEBI" id="CHEBI:15378"/>
        <dbReference type="ChEBI" id="CHEBI:33019"/>
        <dbReference type="ChEBI" id="CHEBI:46398"/>
        <dbReference type="ChEBI" id="CHEBI:57865"/>
        <dbReference type="EC" id="3.6.1.9"/>
    </reaction>
</comment>
<feature type="site" description="Important for substrate specificity" evidence="6">
    <location>
        <position position="75"/>
    </location>
</feature>
<dbReference type="EMBL" id="WMIB01000003">
    <property type="protein sequence ID" value="MTH52980.1"/>
    <property type="molecule type" value="Genomic_DNA"/>
</dbReference>
<feature type="active site" description="Proton acceptor" evidence="6">
    <location>
        <position position="74"/>
    </location>
</feature>
<dbReference type="GO" id="GO:0009117">
    <property type="term" value="P:nucleotide metabolic process"/>
    <property type="evidence" value="ECO:0007669"/>
    <property type="project" value="UniProtKB-KW"/>
</dbReference>
<comment type="subcellular location">
    <subcellularLocation>
        <location evidence="2 6">Cytoplasm</location>
    </subcellularLocation>
</comment>
<evidence type="ECO:0000313" key="7">
    <source>
        <dbReference type="EMBL" id="MTH52980.1"/>
    </source>
</evidence>
<organism evidence="7 8">
    <name type="scientific">Metabacillus mangrovi</name>
    <dbReference type="NCBI Taxonomy" id="1491830"/>
    <lineage>
        <taxon>Bacteria</taxon>
        <taxon>Bacillati</taxon>
        <taxon>Bacillota</taxon>
        <taxon>Bacilli</taxon>
        <taxon>Bacillales</taxon>
        <taxon>Bacillaceae</taxon>
        <taxon>Metabacillus</taxon>
    </lineage>
</organism>
<name>A0A7X2V433_9BACI</name>
<protein>
    <recommendedName>
        <fullName evidence="6">dTTP/UTP pyrophosphatase</fullName>
        <shortName evidence="6">dTTPase/UTPase</shortName>
        <ecNumber evidence="6">3.6.1.9</ecNumber>
    </recommendedName>
    <alternativeName>
        <fullName evidence="6">Nucleoside triphosphate pyrophosphatase</fullName>
    </alternativeName>
    <alternativeName>
        <fullName evidence="6">Nucleotide pyrophosphatase</fullName>
        <shortName evidence="6">Nucleotide PPase</shortName>
    </alternativeName>
</protein>
<dbReference type="PANTHER" id="PTHR43213:SF5">
    <property type="entry name" value="BIFUNCTIONAL DTTP_UTP PYROPHOSPHATASE_METHYLTRANSFERASE PROTEIN-RELATED"/>
    <property type="match status" value="1"/>
</dbReference>
<proteinExistence type="inferred from homology"/>
<feature type="site" description="Important for substrate specificity" evidence="6">
    <location>
        <position position="157"/>
    </location>
</feature>
<dbReference type="GO" id="GO:0005737">
    <property type="term" value="C:cytoplasm"/>
    <property type="evidence" value="ECO:0007669"/>
    <property type="project" value="UniProtKB-SubCell"/>
</dbReference>